<proteinExistence type="predicted"/>
<sequence length="171" mass="18967">MPMIVTVRRAGAPRARNQRGFSMIEVLIAVLVLGLGLLGLAMLQTLNVRYAQSANYRTRATNLAYDLLDQIRANRALALQFENTVTKDSFASVTGKQCTRPITTQDGLITTEENAIRWRCQVRAALGPEAYAIVRRSNNEYSIEIAWSDLQGAAGKQDGYYNGKINVKTEL</sequence>
<dbReference type="Proteomes" id="UP000061569">
    <property type="component" value="Chromosome"/>
</dbReference>
<dbReference type="KEGG" id="lez:GLE_3579"/>
<evidence type="ECO:0000313" key="2">
    <source>
        <dbReference type="EMBL" id="ALN58923.1"/>
    </source>
</evidence>
<feature type="transmembrane region" description="Helical" evidence="1">
    <location>
        <begin position="21"/>
        <end position="43"/>
    </location>
</feature>
<evidence type="ECO:0000256" key="1">
    <source>
        <dbReference type="SAM" id="Phobius"/>
    </source>
</evidence>
<dbReference type="NCBIfam" id="TIGR02523">
    <property type="entry name" value="type_IV_pilV"/>
    <property type="match status" value="1"/>
</dbReference>
<dbReference type="InterPro" id="IPR013362">
    <property type="entry name" value="Pilus_4_PilV"/>
</dbReference>
<dbReference type="NCBIfam" id="TIGR02532">
    <property type="entry name" value="IV_pilin_GFxxxE"/>
    <property type="match status" value="1"/>
</dbReference>
<dbReference type="AlphaFoldDB" id="A0A0S2DJW5"/>
<name>A0A0S2DJW5_LYSEN</name>
<organism evidence="2 3">
    <name type="scientific">Lysobacter enzymogenes</name>
    <dbReference type="NCBI Taxonomy" id="69"/>
    <lineage>
        <taxon>Bacteria</taxon>
        <taxon>Pseudomonadati</taxon>
        <taxon>Pseudomonadota</taxon>
        <taxon>Gammaproteobacteria</taxon>
        <taxon>Lysobacterales</taxon>
        <taxon>Lysobacteraceae</taxon>
        <taxon>Lysobacter</taxon>
    </lineage>
</organism>
<gene>
    <name evidence="2" type="primary">pilV</name>
    <name evidence="2" type="ORF">GLE_3579</name>
</gene>
<keyword evidence="1" id="KW-1133">Transmembrane helix</keyword>
<keyword evidence="1" id="KW-0812">Transmembrane</keyword>
<dbReference type="InterPro" id="IPR012902">
    <property type="entry name" value="N_methyl_site"/>
</dbReference>
<dbReference type="STRING" id="69.GLE_3579"/>
<dbReference type="PATRIC" id="fig|69.6.peg.3523"/>
<evidence type="ECO:0000313" key="3">
    <source>
        <dbReference type="Proteomes" id="UP000061569"/>
    </source>
</evidence>
<dbReference type="EMBL" id="CP013140">
    <property type="protein sequence ID" value="ALN58923.1"/>
    <property type="molecule type" value="Genomic_DNA"/>
</dbReference>
<reference evidence="2 3" key="1">
    <citation type="submission" date="2015-11" db="EMBL/GenBank/DDBJ databases">
        <title>Genome sequences of Lysobacter enzymogenes strain C3 and Lysobacter antibioticus ATCC 29479.</title>
        <authorList>
            <person name="Kobayashi D.Y."/>
        </authorList>
    </citation>
    <scope>NUCLEOTIDE SEQUENCE [LARGE SCALE GENOMIC DNA]</scope>
    <source>
        <strain evidence="2 3">C3</strain>
    </source>
</reference>
<protein>
    <submittedName>
        <fullName evidence="2">Type IV pilus assembly protein</fullName>
    </submittedName>
</protein>
<keyword evidence="1" id="KW-0472">Membrane</keyword>
<dbReference type="Pfam" id="PF07963">
    <property type="entry name" value="N_methyl"/>
    <property type="match status" value="1"/>
</dbReference>
<accession>A0A0S2DJW5</accession>